<keyword evidence="2" id="KW-1185">Reference proteome</keyword>
<dbReference type="EMBL" id="JAUFQU010000035">
    <property type="protein sequence ID" value="MDN3709421.1"/>
    <property type="molecule type" value="Genomic_DNA"/>
</dbReference>
<evidence type="ECO:0000313" key="2">
    <source>
        <dbReference type="Proteomes" id="UP001242368"/>
    </source>
</evidence>
<sequence length="43" mass="5286">MVGNDPFFKIRLINNQLFYVFNKFFRVIIRFSKKISYVINLLE</sequence>
<reference evidence="2" key="1">
    <citation type="journal article" date="2019" name="Int. J. Syst. Evol. Microbiol.">
        <title>The Global Catalogue of Microorganisms (GCM) 10K type strain sequencing project: providing services to taxonomists for standard genome sequencing and annotation.</title>
        <authorList>
            <consortium name="The Broad Institute Genomics Platform"/>
            <consortium name="The Broad Institute Genome Sequencing Center for Infectious Disease"/>
            <person name="Wu L."/>
            <person name="Ma J."/>
        </authorList>
    </citation>
    <scope>NUCLEOTIDE SEQUENCE [LARGE SCALE GENOMIC DNA]</scope>
    <source>
        <strain evidence="2">CECT 7184</strain>
    </source>
</reference>
<proteinExistence type="predicted"/>
<organism evidence="1 2">
    <name type="scientific">Paenimyroides ceti</name>
    <dbReference type="NCBI Taxonomy" id="395087"/>
    <lineage>
        <taxon>Bacteria</taxon>
        <taxon>Pseudomonadati</taxon>
        <taxon>Bacteroidota</taxon>
        <taxon>Flavobacteriia</taxon>
        <taxon>Flavobacteriales</taxon>
        <taxon>Flavobacteriaceae</taxon>
        <taxon>Paenimyroides</taxon>
    </lineage>
</organism>
<protein>
    <submittedName>
        <fullName evidence="1">Uncharacterized protein</fullName>
    </submittedName>
</protein>
<evidence type="ECO:0000313" key="1">
    <source>
        <dbReference type="EMBL" id="MDN3709421.1"/>
    </source>
</evidence>
<dbReference type="Proteomes" id="UP001242368">
    <property type="component" value="Unassembled WGS sequence"/>
</dbReference>
<dbReference type="RefSeq" id="WP_290365059.1">
    <property type="nucleotide sequence ID" value="NZ_JAUFQU010000035.1"/>
</dbReference>
<accession>A0ABT8CZ85</accession>
<gene>
    <name evidence="1" type="ORF">QW060_20645</name>
</gene>
<name>A0ABT8CZ85_9FLAO</name>
<comment type="caution">
    <text evidence="1">The sequence shown here is derived from an EMBL/GenBank/DDBJ whole genome shotgun (WGS) entry which is preliminary data.</text>
</comment>